<evidence type="ECO:0000256" key="1">
    <source>
        <dbReference type="SAM" id="SignalP"/>
    </source>
</evidence>
<dbReference type="EMBL" id="DWYY01000195">
    <property type="protein sequence ID" value="HJA94706.1"/>
    <property type="molecule type" value="Genomic_DNA"/>
</dbReference>
<reference evidence="2" key="2">
    <citation type="submission" date="2021-04" db="EMBL/GenBank/DDBJ databases">
        <authorList>
            <person name="Gilroy R."/>
        </authorList>
    </citation>
    <scope>NUCLEOTIDE SEQUENCE</scope>
    <source>
        <strain evidence="2">CHK179-7159</strain>
    </source>
</reference>
<feature type="chain" id="PRO_5038723624" description="GerMN domain-containing protein" evidence="1">
    <location>
        <begin position="33"/>
        <end position="193"/>
    </location>
</feature>
<reference evidence="2" key="1">
    <citation type="journal article" date="2021" name="PeerJ">
        <title>Extensive microbial diversity within the chicken gut microbiome revealed by metagenomics and culture.</title>
        <authorList>
            <person name="Gilroy R."/>
            <person name="Ravi A."/>
            <person name="Getino M."/>
            <person name="Pursley I."/>
            <person name="Horton D.L."/>
            <person name="Alikhan N.F."/>
            <person name="Baker D."/>
            <person name="Gharbi K."/>
            <person name="Hall N."/>
            <person name="Watson M."/>
            <person name="Adriaenssens E.M."/>
            <person name="Foster-Nyarko E."/>
            <person name="Jarju S."/>
            <person name="Secka A."/>
            <person name="Antonio M."/>
            <person name="Oren A."/>
            <person name="Chaudhuri R.R."/>
            <person name="La Ragione R."/>
            <person name="Hildebrand F."/>
            <person name="Pallen M.J."/>
        </authorList>
    </citation>
    <scope>NUCLEOTIDE SEQUENCE</scope>
    <source>
        <strain evidence="2">CHK179-7159</strain>
    </source>
</reference>
<feature type="signal peptide" evidence="1">
    <location>
        <begin position="1"/>
        <end position="32"/>
    </location>
</feature>
<proteinExistence type="predicted"/>
<evidence type="ECO:0000313" key="3">
    <source>
        <dbReference type="Proteomes" id="UP000886858"/>
    </source>
</evidence>
<gene>
    <name evidence="2" type="ORF">H9717_16595</name>
</gene>
<evidence type="ECO:0008006" key="4">
    <source>
        <dbReference type="Google" id="ProtNLM"/>
    </source>
</evidence>
<comment type="caution">
    <text evidence="2">The sequence shown here is derived from an EMBL/GenBank/DDBJ whole genome shotgun (WGS) entry which is preliminary data.</text>
</comment>
<evidence type="ECO:0000313" key="2">
    <source>
        <dbReference type="EMBL" id="HJA94706.1"/>
    </source>
</evidence>
<keyword evidence="1" id="KW-0732">Signal</keyword>
<accession>A0A9D2I8I2</accession>
<dbReference type="AlphaFoldDB" id="A0A9D2I8I2"/>
<dbReference type="Proteomes" id="UP000886858">
    <property type="component" value="Unassembled WGS sequence"/>
</dbReference>
<name>A0A9D2I8I2_9FIRM</name>
<protein>
    <recommendedName>
        <fullName evidence="4">GerMN domain-containing protein</fullName>
    </recommendedName>
</protein>
<sequence length="193" mass="21462">MRARKEMAGRKRNRTMCVLLSVLMLLLPACHGAEEGSGQSGKAEVEATIYADFSGGSETAQEDGLIRSMTMTVTEVTGQTLAECLSQWTGLDFTLNSAVVDGTTVHADWSLDSTLIAGLDDREQKEDFFFFDEESLRWFMLDSLWRTLTENLDVTEVYYTMDGGAELKMTGLNPVDTFPADEPYLGSAFYFNQ</sequence>
<organism evidence="2 3">
    <name type="scientific">Candidatus Eisenbergiella merdipullorum</name>
    <dbReference type="NCBI Taxonomy" id="2838553"/>
    <lineage>
        <taxon>Bacteria</taxon>
        <taxon>Bacillati</taxon>
        <taxon>Bacillota</taxon>
        <taxon>Clostridia</taxon>
        <taxon>Lachnospirales</taxon>
        <taxon>Lachnospiraceae</taxon>
        <taxon>Eisenbergiella</taxon>
    </lineage>
</organism>